<dbReference type="Proteomes" id="UP000261812">
    <property type="component" value="Chromosome"/>
</dbReference>
<evidence type="ECO:0000256" key="1">
    <source>
        <dbReference type="ARBA" id="ARBA00022988"/>
    </source>
</evidence>
<evidence type="ECO:0000256" key="2">
    <source>
        <dbReference type="ARBA" id="ARBA00023186"/>
    </source>
</evidence>
<reference evidence="5" key="1">
    <citation type="submission" date="2018-09" db="EMBL/GenBank/DDBJ databases">
        <title>Complete genome sequence of thermophilic cyanobacteria strain Thermosynechococcus elongatus PKUAC-SCTE542.</title>
        <authorList>
            <person name="Liang Y."/>
            <person name="Tang J."/>
            <person name="Daroch M."/>
        </authorList>
    </citation>
    <scope>NUCLEOTIDE SEQUENCE [LARGE SCALE GENOMIC DNA]</scope>
    <source>
        <strain evidence="5">E542</strain>
    </source>
</reference>
<organism evidence="4 5">
    <name type="scientific">Thermosynechococcus sichuanensis E542</name>
    <dbReference type="NCBI Taxonomy" id="2016101"/>
    <lineage>
        <taxon>Bacteria</taxon>
        <taxon>Bacillati</taxon>
        <taxon>Cyanobacteriota</taxon>
        <taxon>Cyanophyceae</taxon>
        <taxon>Acaryochloridales</taxon>
        <taxon>Thermosynechococcaceae</taxon>
        <taxon>Thermosynechococcus</taxon>
        <taxon>Thermosynechococcus sichuanensis</taxon>
    </lineage>
</organism>
<comment type="subunit">
    <text evidence="3">UreD, UreF and UreG form a complex that acts as a GTP-hydrolysis-dependent molecular chaperone, activating the urease apoprotein by helping to assemble the nickel containing metallocenter of UreC. The UreE protein probably delivers the nickel.</text>
</comment>
<dbReference type="PANTHER" id="PTHR33620:SF1">
    <property type="entry name" value="UREASE ACCESSORY PROTEIN F"/>
    <property type="match status" value="1"/>
</dbReference>
<evidence type="ECO:0000313" key="4">
    <source>
        <dbReference type="EMBL" id="AXY68598.1"/>
    </source>
</evidence>
<gene>
    <name evidence="3" type="primary">ureF</name>
    <name evidence="4" type="ORF">D3A95_12670</name>
</gene>
<keyword evidence="2 3" id="KW-0143">Chaperone</keyword>
<comment type="subcellular location">
    <subcellularLocation>
        <location evidence="3">Cytoplasm</location>
    </subcellularLocation>
</comment>
<keyword evidence="5" id="KW-1185">Reference proteome</keyword>
<evidence type="ECO:0000256" key="3">
    <source>
        <dbReference type="HAMAP-Rule" id="MF_01385"/>
    </source>
</evidence>
<dbReference type="GO" id="GO:0016151">
    <property type="term" value="F:nickel cation binding"/>
    <property type="evidence" value="ECO:0007669"/>
    <property type="project" value="UniProtKB-UniRule"/>
</dbReference>
<name>A0A3B7MG47_9CYAN</name>
<dbReference type="AlphaFoldDB" id="A0A3B7MG47"/>
<dbReference type="InterPro" id="IPR002639">
    <property type="entry name" value="UreF"/>
</dbReference>
<dbReference type="EMBL" id="CP032152">
    <property type="protein sequence ID" value="AXY68598.1"/>
    <property type="molecule type" value="Genomic_DNA"/>
</dbReference>
<dbReference type="InterPro" id="IPR038277">
    <property type="entry name" value="UreF_sf"/>
</dbReference>
<dbReference type="Pfam" id="PF01730">
    <property type="entry name" value="UreF"/>
    <property type="match status" value="1"/>
</dbReference>
<comment type="function">
    <text evidence="3">Required for maturation of urease via the functional incorporation of the urease nickel metallocenter.</text>
</comment>
<dbReference type="GO" id="GO:0005737">
    <property type="term" value="C:cytoplasm"/>
    <property type="evidence" value="ECO:0007669"/>
    <property type="project" value="UniProtKB-SubCell"/>
</dbReference>
<accession>A0A3B7MG47</accession>
<dbReference type="RefSeq" id="WP_181495311.1">
    <property type="nucleotide sequence ID" value="NZ_CP032152.1"/>
</dbReference>
<dbReference type="HAMAP" id="MF_01385">
    <property type="entry name" value="UreF"/>
    <property type="match status" value="1"/>
</dbReference>
<dbReference type="PANTHER" id="PTHR33620">
    <property type="entry name" value="UREASE ACCESSORY PROTEIN F"/>
    <property type="match status" value="1"/>
</dbReference>
<proteinExistence type="inferred from homology"/>
<keyword evidence="1 3" id="KW-0996">Nickel insertion</keyword>
<dbReference type="PIRSF" id="PIRSF009467">
    <property type="entry name" value="Ureas_acces_UreF"/>
    <property type="match status" value="1"/>
</dbReference>
<dbReference type="KEGG" id="tsq:D3A95_12670"/>
<evidence type="ECO:0000313" key="5">
    <source>
        <dbReference type="Proteomes" id="UP000261812"/>
    </source>
</evidence>
<keyword evidence="3" id="KW-0963">Cytoplasm</keyword>
<protein>
    <recommendedName>
        <fullName evidence="3">Urease accessory protein UreF</fullName>
    </recommendedName>
</protein>
<dbReference type="Gene3D" id="1.10.4190.10">
    <property type="entry name" value="Urease accessory protein UreF"/>
    <property type="match status" value="1"/>
</dbReference>
<sequence>MLTDAALLTLLQWVSPALPIGGFNYSEGLETLIAQGKITSAAAVQDWLAFELAFGSAQLETAVMVRVYRAIAKGDFDAVHRWNAWLSAARESAELRAQNWQMGTALISLVAALDRLPPDLQTGQPYPWNVSVAFCIATALADIPLETALLGYLHSWGTTLINAAVKLIPLGQRAGQVLLRQLQPHIQQTVQQSLKVTDDNLESSTLGLALASMQHETLYCRLFRS</sequence>
<comment type="similarity">
    <text evidence="3">Belongs to the UreF family.</text>
</comment>